<keyword evidence="2" id="KW-1185">Reference proteome</keyword>
<organism evidence="1 2">
    <name type="scientific">Phocaeicola plebeius</name>
    <dbReference type="NCBI Taxonomy" id="310297"/>
    <lineage>
        <taxon>Bacteria</taxon>
        <taxon>Pseudomonadati</taxon>
        <taxon>Bacteroidota</taxon>
        <taxon>Bacteroidia</taxon>
        <taxon>Bacteroidales</taxon>
        <taxon>Bacteroidaceae</taxon>
        <taxon>Phocaeicola</taxon>
    </lineage>
</organism>
<accession>A0A3E4MPF1</accession>
<dbReference type="InterPro" id="IPR018840">
    <property type="entry name" value="DUF2441"/>
</dbReference>
<evidence type="ECO:0000313" key="1">
    <source>
        <dbReference type="EMBL" id="RGK51611.1"/>
    </source>
</evidence>
<protein>
    <submittedName>
        <fullName evidence="1">DUF2441 domain-containing protein</fullName>
    </submittedName>
</protein>
<dbReference type="EMBL" id="QSQT01000041">
    <property type="protein sequence ID" value="RGK51611.1"/>
    <property type="molecule type" value="Genomic_DNA"/>
</dbReference>
<comment type="caution">
    <text evidence="1">The sequence shown here is derived from an EMBL/GenBank/DDBJ whole genome shotgun (WGS) entry which is preliminary data.</text>
</comment>
<dbReference type="Pfam" id="PF10386">
    <property type="entry name" value="DUF2441"/>
    <property type="match status" value="1"/>
</dbReference>
<dbReference type="RefSeq" id="WP_117674022.1">
    <property type="nucleotide sequence ID" value="NZ_CABOGR010000041.1"/>
</dbReference>
<dbReference type="AlphaFoldDB" id="A0A3E4MPF1"/>
<proteinExistence type="predicted"/>
<reference evidence="1 2" key="1">
    <citation type="submission" date="2018-08" db="EMBL/GenBank/DDBJ databases">
        <title>A genome reference for cultivated species of the human gut microbiota.</title>
        <authorList>
            <person name="Zou Y."/>
            <person name="Xue W."/>
            <person name="Luo G."/>
        </authorList>
    </citation>
    <scope>NUCLEOTIDE SEQUENCE [LARGE SCALE GENOMIC DNA]</scope>
    <source>
        <strain evidence="1 2">TF10-3AC</strain>
    </source>
</reference>
<dbReference type="SUPFAM" id="SSF56399">
    <property type="entry name" value="ADP-ribosylation"/>
    <property type="match status" value="1"/>
</dbReference>
<name>A0A3E4MPF1_9BACT</name>
<gene>
    <name evidence="1" type="ORF">DXD04_15160</name>
</gene>
<evidence type="ECO:0000313" key="2">
    <source>
        <dbReference type="Proteomes" id="UP000260862"/>
    </source>
</evidence>
<dbReference type="Proteomes" id="UP000260862">
    <property type="component" value="Unassembled WGS sequence"/>
</dbReference>
<sequence>MLEILRNVDYNPHFFHIHTFNSEEEKWSEGQIISTQNRGKRTFINYPKKFREEEFEKIRQRSFENFPSRYTCLFLSEDMDTAKFWLDKLFNRCNFIQFVEVELLSGKYVYVDEQIYNIENFSKDLMIEEANSYWSGEEIENNRILTILFEGRFRVCNVKDIHNINDIL</sequence>